<feature type="domain" description="PAC" evidence="9">
    <location>
        <begin position="390"/>
        <end position="442"/>
    </location>
</feature>
<dbReference type="InterPro" id="IPR035919">
    <property type="entry name" value="EAL_sf"/>
</dbReference>
<dbReference type="PANTHER" id="PTHR44757">
    <property type="entry name" value="DIGUANYLATE CYCLASE DGCP"/>
    <property type="match status" value="1"/>
</dbReference>
<comment type="subcellular location">
    <subcellularLocation>
        <location evidence="1">Cell membrane</location>
        <topology evidence="1">Multi-pass membrane protein</topology>
    </subcellularLocation>
</comment>
<dbReference type="Proteomes" id="UP000242861">
    <property type="component" value="Unassembled WGS sequence"/>
</dbReference>
<dbReference type="GO" id="GO:0071555">
    <property type="term" value="P:cell wall organization"/>
    <property type="evidence" value="ECO:0007669"/>
    <property type="project" value="InterPro"/>
</dbReference>
<dbReference type="SMART" id="SM00086">
    <property type="entry name" value="PAC"/>
    <property type="match status" value="2"/>
</dbReference>
<reference evidence="13" key="1">
    <citation type="submission" date="2017-12" db="EMBL/GenBank/DDBJ databases">
        <authorList>
            <person name="Yu X.-Y."/>
        </authorList>
    </citation>
    <scope>NUCLEOTIDE SEQUENCE [LARGE SCALE GENOMIC DNA]</scope>
    <source>
        <strain evidence="13">ZYSR67-Z</strain>
    </source>
</reference>
<dbReference type="CDD" id="cd00130">
    <property type="entry name" value="PAS"/>
    <property type="match status" value="2"/>
</dbReference>
<comment type="caution">
    <text evidence="12">The sequence shown here is derived from an EMBL/GenBank/DDBJ whole genome shotgun (WGS) entry which is preliminary data.</text>
</comment>
<evidence type="ECO:0000256" key="3">
    <source>
        <dbReference type="ARBA" id="ARBA00022692"/>
    </source>
</evidence>
<dbReference type="InterPro" id="IPR035965">
    <property type="entry name" value="PAS-like_dom_sf"/>
</dbReference>
<dbReference type="InterPro" id="IPR013656">
    <property type="entry name" value="PAS_4"/>
</dbReference>
<dbReference type="SMART" id="SM00052">
    <property type="entry name" value="EAL"/>
    <property type="match status" value="1"/>
</dbReference>
<dbReference type="NCBIfam" id="TIGR00254">
    <property type="entry name" value="GGDEF"/>
    <property type="match status" value="1"/>
</dbReference>
<evidence type="ECO:0000256" key="6">
    <source>
        <dbReference type="ARBA" id="ARBA00023136"/>
    </source>
</evidence>
<evidence type="ECO:0000256" key="1">
    <source>
        <dbReference type="ARBA" id="ARBA00004651"/>
    </source>
</evidence>
<evidence type="ECO:0000256" key="2">
    <source>
        <dbReference type="ARBA" id="ARBA00022475"/>
    </source>
</evidence>
<dbReference type="InterPro" id="IPR001633">
    <property type="entry name" value="EAL_dom"/>
</dbReference>
<feature type="transmembrane region" description="Helical" evidence="7">
    <location>
        <begin position="99"/>
        <end position="120"/>
    </location>
</feature>
<feature type="transmembrane region" description="Helical" evidence="7">
    <location>
        <begin position="35"/>
        <end position="54"/>
    </location>
</feature>
<protein>
    <submittedName>
        <fullName evidence="12">Histidine kinase</fullName>
    </submittedName>
</protein>
<feature type="transmembrane region" description="Helical" evidence="7">
    <location>
        <begin position="132"/>
        <end position="152"/>
    </location>
</feature>
<keyword evidence="6 7" id="KW-0472">Membrane</keyword>
<dbReference type="PROSITE" id="PS50887">
    <property type="entry name" value="GGDEF"/>
    <property type="match status" value="1"/>
</dbReference>
<dbReference type="Pfam" id="PF00563">
    <property type="entry name" value="EAL"/>
    <property type="match status" value="1"/>
</dbReference>
<dbReference type="InterPro" id="IPR043128">
    <property type="entry name" value="Rev_trsase/Diguanyl_cyclase"/>
</dbReference>
<dbReference type="Pfam" id="PF07694">
    <property type="entry name" value="5TM-5TMR_LYT"/>
    <property type="match status" value="1"/>
</dbReference>
<name>A0A2I0CMW1_9PSED</name>
<dbReference type="GO" id="GO:0000155">
    <property type="term" value="F:phosphorelay sensor kinase activity"/>
    <property type="evidence" value="ECO:0007669"/>
    <property type="project" value="InterPro"/>
</dbReference>
<gene>
    <name evidence="12" type="ORF">CW360_14290</name>
</gene>
<feature type="transmembrane region" description="Helical" evidence="7">
    <location>
        <begin position="66"/>
        <end position="93"/>
    </location>
</feature>
<dbReference type="PROSITE" id="PS50883">
    <property type="entry name" value="EAL"/>
    <property type="match status" value="1"/>
</dbReference>
<sequence>MIMDFVTGAALLLALCYLQAINVRACQGRPWLLRLSSGLLFGVICLVGMWLPIAPHEGVFFDARTAVLSMAALFGGAWVALLAGLIAAAGRLWLGGIGMYVGVANVILPLLMGLAMRALVQRGRLPLNALSLWLFGVLLHLGVLLVLSALPAEHYQRILTYLALPSLLVLPLAGVMLGLLLKDIGQRQHTERDLQFSEARLRAIAGALPDLLMVLDEDGRYLEVIAPDPQLLRLPVGALLGKRLHEVLALSQAESLLAFVRLTLSSNAPQVTEYRMQTLAGLRLFEAHARRLDVTLEGRAAVVMIIRDITERSLAEEELRIAAIAFETQQGMFITDASSHILRVNQAFCRITGYQPDDVIGQHTRLLSSGQQGVEFYRQMWQSIHQHGSWQGEIWNRRKSGEVFPEWLSISAVRATDGRVSHYVASLSDISERKEAEQQIRHLAFYDPLTGLPNRRLLLDRLQQAMAHSAQSGQYGALMFLDLDNFKNINDLYGHQAGDQLLLQAAGRLSALVRSSEAVARLGGDEFVLMLEQLGGQADQAASRAEQLGGQILHSLSQPYSLLGQPLHSSVSIGVVLFLGNHESVDELFKRADLSMYEAKHAGKNALRFFDPQMQAVVSTRLRLQEEMRQGLREGHFILHYQAQVEEGCGVVGAEALLRWQHPQQGLLGPAAFIPLAERSGLIQALDGLVLRQACLQLARWQAQGGALARLSLAVNLSAVMLYQPGFVEDLQALLEETGAAAQLLKLEITESLLLDDMAAASQRMNALRQMGIRFSIDDFGTGYSSMAYLQKLPLDQLKIDQSFIRELPGNPSSLAIVRATCAMAQSLGLQVIAEGVETPAQRQVLLDSGCRHFQGYLFARPVPVEQFEALLAAQ</sequence>
<dbReference type="Pfam" id="PF00990">
    <property type="entry name" value="GGDEF"/>
    <property type="match status" value="1"/>
</dbReference>
<dbReference type="PROSITE" id="PS50112">
    <property type="entry name" value="PAS"/>
    <property type="match status" value="1"/>
</dbReference>
<dbReference type="InterPro" id="IPR000700">
    <property type="entry name" value="PAS-assoc_C"/>
</dbReference>
<keyword evidence="3 7" id="KW-0812">Transmembrane</keyword>
<dbReference type="InterPro" id="IPR000160">
    <property type="entry name" value="GGDEF_dom"/>
</dbReference>
<feature type="domain" description="GGDEF" evidence="11">
    <location>
        <begin position="474"/>
        <end position="612"/>
    </location>
</feature>
<dbReference type="SUPFAM" id="SSF55785">
    <property type="entry name" value="PYP-like sensor domain (PAS domain)"/>
    <property type="match status" value="2"/>
</dbReference>
<keyword evidence="2" id="KW-1003">Cell membrane</keyword>
<dbReference type="InterPro" id="IPR052155">
    <property type="entry name" value="Biofilm_reg_signaling"/>
</dbReference>
<dbReference type="GO" id="GO:0005886">
    <property type="term" value="C:plasma membrane"/>
    <property type="evidence" value="ECO:0007669"/>
    <property type="project" value="UniProtKB-SubCell"/>
</dbReference>
<dbReference type="InterPro" id="IPR011620">
    <property type="entry name" value="Sig_transdc_His_kinase_LytS_TM"/>
</dbReference>
<dbReference type="SUPFAM" id="SSF141868">
    <property type="entry name" value="EAL domain-like"/>
    <property type="match status" value="1"/>
</dbReference>
<feature type="transmembrane region" description="Helical" evidence="7">
    <location>
        <begin position="158"/>
        <end position="181"/>
    </location>
</feature>
<dbReference type="InterPro" id="IPR029787">
    <property type="entry name" value="Nucleotide_cyclase"/>
</dbReference>
<evidence type="ECO:0000313" key="13">
    <source>
        <dbReference type="Proteomes" id="UP000242861"/>
    </source>
</evidence>
<dbReference type="CDD" id="cd01948">
    <property type="entry name" value="EAL"/>
    <property type="match status" value="1"/>
</dbReference>
<dbReference type="CDD" id="cd01949">
    <property type="entry name" value="GGDEF"/>
    <property type="match status" value="1"/>
</dbReference>
<feature type="domain" description="PAS" evidence="8">
    <location>
        <begin position="317"/>
        <end position="362"/>
    </location>
</feature>
<evidence type="ECO:0000313" key="12">
    <source>
        <dbReference type="EMBL" id="PKF70461.1"/>
    </source>
</evidence>
<dbReference type="EMBL" id="PIYS01000027">
    <property type="protein sequence ID" value="PKF70461.1"/>
    <property type="molecule type" value="Genomic_DNA"/>
</dbReference>
<dbReference type="AlphaFoldDB" id="A0A2I0CMW1"/>
<feature type="domain" description="EAL" evidence="10">
    <location>
        <begin position="621"/>
        <end position="875"/>
    </location>
</feature>
<evidence type="ECO:0000259" key="9">
    <source>
        <dbReference type="PROSITE" id="PS50113"/>
    </source>
</evidence>
<evidence type="ECO:0000256" key="7">
    <source>
        <dbReference type="SAM" id="Phobius"/>
    </source>
</evidence>
<dbReference type="InterPro" id="IPR001610">
    <property type="entry name" value="PAC"/>
</dbReference>
<dbReference type="SMART" id="SM00267">
    <property type="entry name" value="GGDEF"/>
    <property type="match status" value="1"/>
</dbReference>
<keyword evidence="5 7" id="KW-1133">Transmembrane helix</keyword>
<proteinExistence type="predicted"/>
<dbReference type="SMART" id="SM00091">
    <property type="entry name" value="PAS"/>
    <property type="match status" value="2"/>
</dbReference>
<dbReference type="Gene3D" id="3.30.450.20">
    <property type="entry name" value="PAS domain"/>
    <property type="match status" value="2"/>
</dbReference>
<evidence type="ECO:0000259" key="11">
    <source>
        <dbReference type="PROSITE" id="PS50887"/>
    </source>
</evidence>
<accession>A0A2I0CMW1</accession>
<evidence type="ECO:0000256" key="5">
    <source>
        <dbReference type="ARBA" id="ARBA00022989"/>
    </source>
</evidence>
<dbReference type="PANTHER" id="PTHR44757:SF2">
    <property type="entry name" value="BIOFILM ARCHITECTURE MAINTENANCE PROTEIN MBAA"/>
    <property type="match status" value="1"/>
</dbReference>
<dbReference type="InterPro" id="IPR000014">
    <property type="entry name" value="PAS"/>
</dbReference>
<keyword evidence="4 12" id="KW-0418">Kinase</keyword>
<dbReference type="Gene3D" id="3.20.20.450">
    <property type="entry name" value="EAL domain"/>
    <property type="match status" value="1"/>
</dbReference>
<organism evidence="12 13">
    <name type="scientific">Pseudomonas fluvialis</name>
    <dbReference type="NCBI Taxonomy" id="1793966"/>
    <lineage>
        <taxon>Bacteria</taxon>
        <taxon>Pseudomonadati</taxon>
        <taxon>Pseudomonadota</taxon>
        <taxon>Gammaproteobacteria</taxon>
        <taxon>Pseudomonadales</taxon>
        <taxon>Pseudomonadaceae</taxon>
        <taxon>Pseudomonas</taxon>
    </lineage>
</organism>
<keyword evidence="4 12" id="KW-0808">Transferase</keyword>
<evidence type="ECO:0000259" key="8">
    <source>
        <dbReference type="PROSITE" id="PS50112"/>
    </source>
</evidence>
<dbReference type="Gene3D" id="3.30.70.270">
    <property type="match status" value="1"/>
</dbReference>
<dbReference type="NCBIfam" id="TIGR00229">
    <property type="entry name" value="sensory_box"/>
    <property type="match status" value="2"/>
</dbReference>
<dbReference type="Pfam" id="PF13426">
    <property type="entry name" value="PAS_9"/>
    <property type="match status" value="1"/>
</dbReference>
<dbReference type="Pfam" id="PF08448">
    <property type="entry name" value="PAS_4"/>
    <property type="match status" value="1"/>
</dbReference>
<dbReference type="RefSeq" id="WP_101194171.1">
    <property type="nucleotide sequence ID" value="NZ_PIYS01000027.1"/>
</dbReference>
<dbReference type="SUPFAM" id="SSF55073">
    <property type="entry name" value="Nucleotide cyclase"/>
    <property type="match status" value="1"/>
</dbReference>
<evidence type="ECO:0000259" key="10">
    <source>
        <dbReference type="PROSITE" id="PS50883"/>
    </source>
</evidence>
<evidence type="ECO:0000256" key="4">
    <source>
        <dbReference type="ARBA" id="ARBA00022777"/>
    </source>
</evidence>
<dbReference type="PROSITE" id="PS50113">
    <property type="entry name" value="PAC"/>
    <property type="match status" value="1"/>
</dbReference>